<keyword evidence="2" id="KW-0500">Molybdenum</keyword>
<dbReference type="AlphaFoldDB" id="A0A6A7AC83"/>
<dbReference type="Gene3D" id="2.60.40.650">
    <property type="match status" value="1"/>
</dbReference>
<organism evidence="8 9">
    <name type="scientific">Ophiobolus disseminans</name>
    <dbReference type="NCBI Taxonomy" id="1469910"/>
    <lineage>
        <taxon>Eukaryota</taxon>
        <taxon>Fungi</taxon>
        <taxon>Dikarya</taxon>
        <taxon>Ascomycota</taxon>
        <taxon>Pezizomycotina</taxon>
        <taxon>Dothideomycetes</taxon>
        <taxon>Pleosporomycetidae</taxon>
        <taxon>Pleosporales</taxon>
        <taxon>Pleosporineae</taxon>
        <taxon>Phaeosphaeriaceae</taxon>
        <taxon>Ophiobolus</taxon>
    </lineage>
</organism>
<evidence type="ECO:0000256" key="3">
    <source>
        <dbReference type="ARBA" id="ARBA00022723"/>
    </source>
</evidence>
<dbReference type="InterPro" id="IPR000572">
    <property type="entry name" value="OxRdtase_Mopterin-bd_dom"/>
</dbReference>
<dbReference type="InterPro" id="IPR008335">
    <property type="entry name" value="Mopterin_OxRdtase_euk"/>
</dbReference>
<sequence length="361" mass="40379">MSPTVLEHPSQSDPTPTNPVPPSGQERNSFIRLSPPGFQIRHPPPPHELSSPITPDGSLFQITHMGIPLVPTSHYQLVIDGLVPHPYAVTLAQLKQLPSTSVTAFHECYGSPLKPSTEACLRVGNVTWTGVRLSFLLDLAGYAPSDEEQFVWSEGLDRGEFAGVQADRYQKDLPMEKALRDEVLVAYKMNDEMLSRERGAPVKLVVPGYFGTNSTKWLCRLSVQGMRAPGPYTTAFYNEVDPRDSERKRMRPVWGVEINSMITRPRHEDVVTGSHVLVQGWAWSDDGVESVHVSCDHGERWSEARVQERFQYGWQKFEIMLRLENGCHAIAARATSQGGDVQPLKGRRNHVHEIGVEVRAT</sequence>
<evidence type="ECO:0000256" key="4">
    <source>
        <dbReference type="ARBA" id="ARBA00023002"/>
    </source>
</evidence>
<dbReference type="InterPro" id="IPR014756">
    <property type="entry name" value="Ig_E-set"/>
</dbReference>
<dbReference type="Gene3D" id="3.90.420.10">
    <property type="entry name" value="Oxidoreductase, molybdopterin-binding domain"/>
    <property type="match status" value="1"/>
</dbReference>
<dbReference type="GO" id="GO:0030151">
    <property type="term" value="F:molybdenum ion binding"/>
    <property type="evidence" value="ECO:0007669"/>
    <property type="project" value="InterPro"/>
</dbReference>
<evidence type="ECO:0000259" key="7">
    <source>
        <dbReference type="Pfam" id="PF03404"/>
    </source>
</evidence>
<dbReference type="Pfam" id="PF00174">
    <property type="entry name" value="Oxidored_molyb"/>
    <property type="match status" value="1"/>
</dbReference>
<reference evidence="8" key="1">
    <citation type="journal article" date="2020" name="Stud. Mycol.">
        <title>101 Dothideomycetes genomes: a test case for predicting lifestyles and emergence of pathogens.</title>
        <authorList>
            <person name="Haridas S."/>
            <person name="Albert R."/>
            <person name="Binder M."/>
            <person name="Bloem J."/>
            <person name="Labutti K."/>
            <person name="Salamov A."/>
            <person name="Andreopoulos B."/>
            <person name="Baker S."/>
            <person name="Barry K."/>
            <person name="Bills G."/>
            <person name="Bluhm B."/>
            <person name="Cannon C."/>
            <person name="Castanera R."/>
            <person name="Culley D."/>
            <person name="Daum C."/>
            <person name="Ezra D."/>
            <person name="Gonzalez J."/>
            <person name="Henrissat B."/>
            <person name="Kuo A."/>
            <person name="Liang C."/>
            <person name="Lipzen A."/>
            <person name="Lutzoni F."/>
            <person name="Magnuson J."/>
            <person name="Mondo S."/>
            <person name="Nolan M."/>
            <person name="Ohm R."/>
            <person name="Pangilinan J."/>
            <person name="Park H.-J."/>
            <person name="Ramirez L."/>
            <person name="Alfaro M."/>
            <person name="Sun H."/>
            <person name="Tritt A."/>
            <person name="Yoshinaga Y."/>
            <person name="Zwiers L.-H."/>
            <person name="Turgeon B."/>
            <person name="Goodwin S."/>
            <person name="Spatafora J."/>
            <person name="Crous P."/>
            <person name="Grigoriev I."/>
        </authorList>
    </citation>
    <scope>NUCLEOTIDE SEQUENCE</scope>
    <source>
        <strain evidence="8">CBS 113818</strain>
    </source>
</reference>
<dbReference type="GO" id="GO:0020037">
    <property type="term" value="F:heme binding"/>
    <property type="evidence" value="ECO:0007669"/>
    <property type="project" value="TreeGrafter"/>
</dbReference>
<dbReference type="PRINTS" id="PR00407">
    <property type="entry name" value="EUMOPTERIN"/>
</dbReference>
<dbReference type="PANTHER" id="PTHR19372">
    <property type="entry name" value="SULFITE REDUCTASE"/>
    <property type="match status" value="1"/>
</dbReference>
<evidence type="ECO:0000256" key="1">
    <source>
        <dbReference type="ARBA" id="ARBA00001924"/>
    </source>
</evidence>
<evidence type="ECO:0000256" key="2">
    <source>
        <dbReference type="ARBA" id="ARBA00022505"/>
    </source>
</evidence>
<feature type="domain" description="Oxidoreductase molybdopterin-binding" evidence="6">
    <location>
        <begin position="64"/>
        <end position="230"/>
    </location>
</feature>
<dbReference type="PANTHER" id="PTHR19372:SF7">
    <property type="entry name" value="SULFITE OXIDASE, MITOCHONDRIAL"/>
    <property type="match status" value="1"/>
</dbReference>
<gene>
    <name evidence="8" type="ORF">CC86DRAFT_367548</name>
</gene>
<dbReference type="GO" id="GO:0008482">
    <property type="term" value="F:sulfite oxidase activity"/>
    <property type="evidence" value="ECO:0007669"/>
    <property type="project" value="TreeGrafter"/>
</dbReference>
<dbReference type="InterPro" id="IPR005066">
    <property type="entry name" value="MoCF_OxRdtse_dimer"/>
</dbReference>
<feature type="domain" description="Moybdenum cofactor oxidoreductase dimerisation" evidence="7">
    <location>
        <begin position="253"/>
        <end position="347"/>
    </location>
</feature>
<dbReference type="GO" id="GO:0043546">
    <property type="term" value="F:molybdopterin cofactor binding"/>
    <property type="evidence" value="ECO:0007669"/>
    <property type="project" value="TreeGrafter"/>
</dbReference>
<dbReference type="SUPFAM" id="SSF81296">
    <property type="entry name" value="E set domains"/>
    <property type="match status" value="1"/>
</dbReference>
<dbReference type="EMBL" id="MU006219">
    <property type="protein sequence ID" value="KAF2830921.1"/>
    <property type="molecule type" value="Genomic_DNA"/>
</dbReference>
<evidence type="ECO:0000256" key="5">
    <source>
        <dbReference type="SAM" id="MobiDB-lite"/>
    </source>
</evidence>
<feature type="compositionally biased region" description="Polar residues" evidence="5">
    <location>
        <begin position="1"/>
        <end position="15"/>
    </location>
</feature>
<comment type="cofactor">
    <cofactor evidence="1">
        <name>Mo-molybdopterin</name>
        <dbReference type="ChEBI" id="CHEBI:71302"/>
    </cofactor>
</comment>
<keyword evidence="3" id="KW-0479">Metal-binding</keyword>
<proteinExistence type="predicted"/>
<accession>A0A6A7AC83</accession>
<feature type="region of interest" description="Disordered" evidence="5">
    <location>
        <begin position="1"/>
        <end position="51"/>
    </location>
</feature>
<dbReference type="Pfam" id="PF03404">
    <property type="entry name" value="Mo-co_dimer"/>
    <property type="match status" value="1"/>
</dbReference>
<protein>
    <submittedName>
        <fullName evidence="8">Molybdopterin binding oxidoreductase</fullName>
    </submittedName>
</protein>
<evidence type="ECO:0000259" key="6">
    <source>
        <dbReference type="Pfam" id="PF00174"/>
    </source>
</evidence>
<dbReference type="Proteomes" id="UP000799424">
    <property type="component" value="Unassembled WGS sequence"/>
</dbReference>
<keyword evidence="9" id="KW-1185">Reference proteome</keyword>
<dbReference type="SUPFAM" id="SSF56524">
    <property type="entry name" value="Oxidoreductase molybdopterin-binding domain"/>
    <property type="match status" value="1"/>
</dbReference>
<evidence type="ECO:0000313" key="8">
    <source>
        <dbReference type="EMBL" id="KAF2830921.1"/>
    </source>
</evidence>
<keyword evidence="4" id="KW-0560">Oxidoreductase</keyword>
<dbReference type="GO" id="GO:0005739">
    <property type="term" value="C:mitochondrion"/>
    <property type="evidence" value="ECO:0007669"/>
    <property type="project" value="TreeGrafter"/>
</dbReference>
<dbReference type="OrthoDB" id="10051395at2759"/>
<dbReference type="InterPro" id="IPR036374">
    <property type="entry name" value="OxRdtase_Mopterin-bd_sf"/>
</dbReference>
<dbReference type="GO" id="GO:0006790">
    <property type="term" value="P:sulfur compound metabolic process"/>
    <property type="evidence" value="ECO:0007669"/>
    <property type="project" value="TreeGrafter"/>
</dbReference>
<evidence type="ECO:0000313" key="9">
    <source>
        <dbReference type="Proteomes" id="UP000799424"/>
    </source>
</evidence>
<name>A0A6A7AC83_9PLEO</name>